<dbReference type="PIRSF" id="PIRSF018077">
    <property type="entry name" value="UCP018077"/>
    <property type="match status" value="1"/>
</dbReference>
<comment type="similarity">
    <text evidence="1">Belongs to the Pup ligase/Pup deamidase family. Pup deamidase subfamily.</text>
</comment>
<organism evidence="3 4">
    <name type="scientific">Kineosphaera limosa NBRC 100340</name>
    <dbReference type="NCBI Taxonomy" id="1184609"/>
    <lineage>
        <taxon>Bacteria</taxon>
        <taxon>Bacillati</taxon>
        <taxon>Actinomycetota</taxon>
        <taxon>Actinomycetes</taxon>
        <taxon>Micrococcales</taxon>
        <taxon>Dermatophilaceae</taxon>
        <taxon>Kineosphaera</taxon>
    </lineage>
</organism>
<dbReference type="AlphaFoldDB" id="K6WL64"/>
<dbReference type="PANTHER" id="PTHR42307:SF2">
    <property type="entry name" value="PUP DEAMIDASE_DEPUPYLASE"/>
    <property type="match status" value="1"/>
</dbReference>
<name>K6WL64_9MICO</name>
<sequence>MGIETEYGISVPGRPQANPMILSGDVVRAYARGSESGAGHRGGSARPVGVRWDYAGETPLADARGYSMHRLDAHVSMLTDEWEDDPGVANLVLTNGARLYVDHAHPEYSAPEVVDPMEALVWDRAGEQIMAIAAGVLAQEEADGLRPPGDGVPVLYKNNTDGKGASYGTHENYLMRRDTPFAEIVAGLTPFFVVRQIICGAGRVGLGQRSQRPGYQLASRSDFFEAEVGLETTFKRPIINTRDEPHAAPDRYRRLHVILGDANLCDVAGLLKMGTTSLVLGMIEDQALPADLRMIEPLRQLAAVSHDPSLRTHVVLADGTRLTGLDLHWRYLEAATAWLSASDGWDAPTRQVMDLWEQVLTTLGRDVLDARAQVDWVAKLALLQGYRERDGLEWDAPRLAAIDFQWSDMRPGKGVARTLERAGRIDRLTTAEEVAAAVDQAPASTRAWFRGECVRRYGAGVAAASWESVVFEVPGHDRLQRLHLAEPHRGTRALVGELLDRHAEPAGLLAELRGERGDPG</sequence>
<evidence type="ECO:0000256" key="2">
    <source>
        <dbReference type="PIRSR" id="PIRSR018077-1"/>
    </source>
</evidence>
<protein>
    <submittedName>
        <fullName evidence="3">Putative proteasome accessory factor</fullName>
    </submittedName>
</protein>
<comment type="caution">
    <text evidence="3">The sequence shown here is derived from an EMBL/GenBank/DDBJ whole genome shotgun (WGS) entry which is preliminary data.</text>
</comment>
<proteinExistence type="inferred from homology"/>
<dbReference type="GO" id="GO:0019941">
    <property type="term" value="P:modification-dependent protein catabolic process"/>
    <property type="evidence" value="ECO:0007669"/>
    <property type="project" value="InterPro"/>
</dbReference>
<dbReference type="Pfam" id="PF03136">
    <property type="entry name" value="Pup_ligase"/>
    <property type="match status" value="1"/>
</dbReference>
<evidence type="ECO:0000313" key="4">
    <source>
        <dbReference type="Proteomes" id="UP000008366"/>
    </source>
</evidence>
<feature type="active site" description="Proton acceptor" evidence="2">
    <location>
        <position position="102"/>
    </location>
</feature>
<dbReference type="NCBIfam" id="TIGR03688">
    <property type="entry name" value="depupylase_Dop"/>
    <property type="match status" value="1"/>
</dbReference>
<dbReference type="GO" id="GO:0005524">
    <property type="term" value="F:ATP binding"/>
    <property type="evidence" value="ECO:0007669"/>
    <property type="project" value="TreeGrafter"/>
</dbReference>
<dbReference type="GO" id="GO:0010498">
    <property type="term" value="P:proteasomal protein catabolic process"/>
    <property type="evidence" value="ECO:0007669"/>
    <property type="project" value="InterPro"/>
</dbReference>
<evidence type="ECO:0000256" key="1">
    <source>
        <dbReference type="ARBA" id="ARBA00009114"/>
    </source>
</evidence>
<dbReference type="InterPro" id="IPR004347">
    <property type="entry name" value="Pup_ligase/deamidase"/>
</dbReference>
<dbReference type="InterPro" id="IPR022366">
    <property type="entry name" value="Pup_deamidase"/>
</dbReference>
<dbReference type="PANTHER" id="PTHR42307">
    <property type="entry name" value="PUP DEAMIDASE/DEPUPYLASE"/>
    <property type="match status" value="1"/>
</dbReference>
<evidence type="ECO:0000313" key="3">
    <source>
        <dbReference type="EMBL" id="GAB94551.1"/>
    </source>
</evidence>
<keyword evidence="3" id="KW-0647">Proteasome</keyword>
<gene>
    <name evidence="3" type="ORF">KILIM_006_00050</name>
</gene>
<dbReference type="GO" id="GO:0000502">
    <property type="term" value="C:proteasome complex"/>
    <property type="evidence" value="ECO:0007669"/>
    <property type="project" value="UniProtKB-KW"/>
</dbReference>
<dbReference type="STRING" id="1184609.KILIM_006_00050"/>
<dbReference type="eggNOG" id="COG4122">
    <property type="taxonomic scope" value="Bacteria"/>
</dbReference>
<dbReference type="Proteomes" id="UP000008366">
    <property type="component" value="Unassembled WGS sequence"/>
</dbReference>
<reference evidence="3 4" key="1">
    <citation type="submission" date="2012-08" db="EMBL/GenBank/DDBJ databases">
        <title>Whole genome shotgun sequence of Kineosphaera limosa NBRC 100340.</title>
        <authorList>
            <person name="Yoshida I."/>
            <person name="Isaki S."/>
            <person name="Hosoyama A."/>
            <person name="Tsuchikane K."/>
            <person name="Katsumata H."/>
            <person name="Ando Y."/>
            <person name="Ohji S."/>
            <person name="Hamada M."/>
            <person name="Tamura T."/>
            <person name="Yamazoe A."/>
            <person name="Yamazaki S."/>
            <person name="Fujita N."/>
        </authorList>
    </citation>
    <scope>NUCLEOTIDE SEQUENCE [LARGE SCALE GENOMIC DNA]</scope>
    <source>
        <strain evidence="3 4">NBRC 100340</strain>
    </source>
</reference>
<accession>K6WL64</accession>
<dbReference type="GO" id="GO:0016811">
    <property type="term" value="F:hydrolase activity, acting on carbon-nitrogen (but not peptide) bonds, in linear amides"/>
    <property type="evidence" value="ECO:0007669"/>
    <property type="project" value="InterPro"/>
</dbReference>
<dbReference type="GO" id="GO:0008233">
    <property type="term" value="F:peptidase activity"/>
    <property type="evidence" value="ECO:0007669"/>
    <property type="project" value="InterPro"/>
</dbReference>
<keyword evidence="4" id="KW-1185">Reference proteome</keyword>
<dbReference type="EMBL" id="BAHD01000006">
    <property type="protein sequence ID" value="GAB94551.1"/>
    <property type="molecule type" value="Genomic_DNA"/>
</dbReference>
<dbReference type="GO" id="GO:0070490">
    <property type="term" value="P:protein pupylation"/>
    <property type="evidence" value="ECO:0007669"/>
    <property type="project" value="TreeGrafter"/>
</dbReference>